<organism evidence="1 2">
    <name type="scientific">Halovivax asiaticus JCM 14624</name>
    <dbReference type="NCBI Taxonomy" id="1227490"/>
    <lineage>
        <taxon>Archaea</taxon>
        <taxon>Methanobacteriati</taxon>
        <taxon>Methanobacteriota</taxon>
        <taxon>Stenosarchaea group</taxon>
        <taxon>Halobacteria</taxon>
        <taxon>Halobacteriales</taxon>
        <taxon>Natrialbaceae</taxon>
        <taxon>Halovivax</taxon>
    </lineage>
</organism>
<dbReference type="RefSeq" id="WP_007704151.1">
    <property type="nucleotide sequence ID" value="NZ_AOIQ01000021.1"/>
</dbReference>
<evidence type="ECO:0000313" key="2">
    <source>
        <dbReference type="Proteomes" id="UP000011560"/>
    </source>
</evidence>
<dbReference type="OrthoDB" id="238717at2157"/>
<dbReference type="AlphaFoldDB" id="M0BG21"/>
<proteinExistence type="predicted"/>
<dbReference type="EMBL" id="AOIQ01000021">
    <property type="protein sequence ID" value="ELZ08579.1"/>
    <property type="molecule type" value="Genomic_DNA"/>
</dbReference>
<comment type="caution">
    <text evidence="1">The sequence shown here is derived from an EMBL/GenBank/DDBJ whole genome shotgun (WGS) entry which is preliminary data.</text>
</comment>
<keyword evidence="2" id="KW-1185">Reference proteome</keyword>
<reference evidence="1 2" key="1">
    <citation type="journal article" date="2014" name="PLoS Genet.">
        <title>Phylogenetically driven sequencing of extremely halophilic archaea reveals strategies for static and dynamic osmo-response.</title>
        <authorList>
            <person name="Becker E.A."/>
            <person name="Seitzer P.M."/>
            <person name="Tritt A."/>
            <person name="Larsen D."/>
            <person name="Krusor M."/>
            <person name="Yao A.I."/>
            <person name="Wu D."/>
            <person name="Madern D."/>
            <person name="Eisen J.A."/>
            <person name="Darling A.E."/>
            <person name="Facciotti M.T."/>
        </authorList>
    </citation>
    <scope>NUCLEOTIDE SEQUENCE [LARGE SCALE GENOMIC DNA]</scope>
    <source>
        <strain evidence="1 2">JCM 14624</strain>
    </source>
</reference>
<gene>
    <name evidence="1" type="ORF">C479_14608</name>
</gene>
<protein>
    <submittedName>
        <fullName evidence="1">Uncharacterized protein</fullName>
    </submittedName>
</protein>
<accession>M0BG21</accession>
<sequence>MYGIHNWRVEGWQEGRSEYKIPDPVSDEALANNRIDHPTWLMLFPPEMVEGYGREWLLDLPAEHMEELDDGAIMVVATRAFPECETDMETVKLIDDAVTPLEESFQTRDL</sequence>
<name>M0BG21_9EURY</name>
<evidence type="ECO:0000313" key="1">
    <source>
        <dbReference type="EMBL" id="ELZ08579.1"/>
    </source>
</evidence>
<dbReference type="Proteomes" id="UP000011560">
    <property type="component" value="Unassembled WGS sequence"/>
</dbReference>